<dbReference type="PROSITE" id="PS50968">
    <property type="entry name" value="BIOTINYL_LIPOYL"/>
    <property type="match status" value="1"/>
</dbReference>
<evidence type="ECO:0000313" key="13">
    <source>
        <dbReference type="EMBL" id="KAK9917442.1"/>
    </source>
</evidence>
<evidence type="ECO:0000256" key="5">
    <source>
        <dbReference type="ARBA" id="ARBA00022823"/>
    </source>
</evidence>
<evidence type="ECO:0000313" key="14">
    <source>
        <dbReference type="Proteomes" id="UP001491310"/>
    </source>
</evidence>
<feature type="region of interest" description="Disordered" evidence="10">
    <location>
        <begin position="519"/>
        <end position="547"/>
    </location>
</feature>
<dbReference type="InterPro" id="IPR036625">
    <property type="entry name" value="E3-bd_dom_sf"/>
</dbReference>
<evidence type="ECO:0000256" key="6">
    <source>
        <dbReference type="ARBA" id="ARBA00022898"/>
    </source>
</evidence>
<dbReference type="Pfam" id="PF00364">
    <property type="entry name" value="Biotin_lipoyl"/>
    <property type="match status" value="1"/>
</dbReference>
<accession>A0ABR2Z0I6</accession>
<dbReference type="SUPFAM" id="SSF51230">
    <property type="entry name" value="Single hybrid motif"/>
    <property type="match status" value="1"/>
</dbReference>
<dbReference type="InterPro" id="IPR050743">
    <property type="entry name" value="2-oxoacid_DH_E2_comp"/>
</dbReference>
<dbReference type="InterPro" id="IPR004838">
    <property type="entry name" value="NHTrfase_class1_PyrdxlP-BS"/>
</dbReference>
<protein>
    <recommendedName>
        <fullName evidence="9">Dihydrolipoamide acetyltransferase component of pyruvate dehydrogenase complex</fullName>
        <ecNumber evidence="9">2.3.1.-</ecNumber>
    </recommendedName>
</protein>
<dbReference type="EMBL" id="JALJOT010000002">
    <property type="protein sequence ID" value="KAK9917442.1"/>
    <property type="molecule type" value="Genomic_DNA"/>
</dbReference>
<dbReference type="Pfam" id="PF00198">
    <property type="entry name" value="2-oxoacid_dh"/>
    <property type="match status" value="1"/>
</dbReference>
<dbReference type="SUPFAM" id="SSF52777">
    <property type="entry name" value="CoA-dependent acyltransferases"/>
    <property type="match status" value="1"/>
</dbReference>
<keyword evidence="14" id="KW-1185">Reference proteome</keyword>
<evidence type="ECO:0000256" key="2">
    <source>
        <dbReference type="ARBA" id="ARBA00007317"/>
    </source>
</evidence>
<evidence type="ECO:0000256" key="3">
    <source>
        <dbReference type="ARBA" id="ARBA00007441"/>
    </source>
</evidence>
<comment type="caution">
    <text evidence="13">The sequence shown here is derived from an EMBL/GenBank/DDBJ whole genome shotgun (WGS) entry which is preliminary data.</text>
</comment>
<dbReference type="InterPro" id="IPR011053">
    <property type="entry name" value="Single_hybrid_motif"/>
</dbReference>
<dbReference type="InterPro" id="IPR001078">
    <property type="entry name" value="2-oxoacid_DH_actylTfrase"/>
</dbReference>
<proteinExistence type="inferred from homology"/>
<dbReference type="Gene3D" id="2.40.50.100">
    <property type="match status" value="1"/>
</dbReference>
<dbReference type="Gene3D" id="4.10.320.10">
    <property type="entry name" value="E3-binding domain"/>
    <property type="match status" value="1"/>
</dbReference>
<organism evidence="13 14">
    <name type="scientific">Coccomyxa subellipsoidea</name>
    <dbReference type="NCBI Taxonomy" id="248742"/>
    <lineage>
        <taxon>Eukaryota</taxon>
        <taxon>Viridiplantae</taxon>
        <taxon>Chlorophyta</taxon>
        <taxon>core chlorophytes</taxon>
        <taxon>Trebouxiophyceae</taxon>
        <taxon>Trebouxiophyceae incertae sedis</taxon>
        <taxon>Coccomyxaceae</taxon>
        <taxon>Coccomyxa</taxon>
    </lineage>
</organism>
<gene>
    <name evidence="13" type="ORF">WJX75_004414</name>
</gene>
<evidence type="ECO:0000256" key="7">
    <source>
        <dbReference type="ARBA" id="ARBA00022946"/>
    </source>
</evidence>
<keyword evidence="5 9" id="KW-0450">Lipoyl</keyword>
<dbReference type="PANTHER" id="PTHR43178:SF14">
    <property type="entry name" value="LIPOAMIDE ACYLTRANSFERASE COMPONENT OF BRANCHED-CHAIN ALPHA-KETO ACID DEHYDROGENASE COMPLEX, MITOCHONDRIAL"/>
    <property type="match status" value="1"/>
</dbReference>
<dbReference type="InterPro" id="IPR003016">
    <property type="entry name" value="2-oxoA_DH_lipoyl-BS"/>
</dbReference>
<dbReference type="PROSITE" id="PS00105">
    <property type="entry name" value="AA_TRANSFER_CLASS_1"/>
    <property type="match status" value="1"/>
</dbReference>
<dbReference type="PANTHER" id="PTHR43178">
    <property type="entry name" value="DIHYDROLIPOAMIDE ACETYLTRANSFERASE COMPONENT OF PYRUVATE DEHYDROGENASE COMPLEX"/>
    <property type="match status" value="1"/>
</dbReference>
<evidence type="ECO:0000256" key="9">
    <source>
        <dbReference type="RuleBase" id="RU003423"/>
    </source>
</evidence>
<dbReference type="PROSITE" id="PS51826">
    <property type="entry name" value="PSBD"/>
    <property type="match status" value="1"/>
</dbReference>
<dbReference type="Proteomes" id="UP001491310">
    <property type="component" value="Unassembled WGS sequence"/>
</dbReference>
<feature type="compositionally biased region" description="Polar residues" evidence="10">
    <location>
        <begin position="519"/>
        <end position="532"/>
    </location>
</feature>
<dbReference type="Gene3D" id="3.90.1150.10">
    <property type="entry name" value="Aspartate Aminotransferase, domain 1"/>
    <property type="match status" value="1"/>
</dbReference>
<dbReference type="InterPro" id="IPR004839">
    <property type="entry name" value="Aminotransferase_I/II_large"/>
</dbReference>
<evidence type="ECO:0000259" key="11">
    <source>
        <dbReference type="PROSITE" id="PS50968"/>
    </source>
</evidence>
<dbReference type="SUPFAM" id="SSF47005">
    <property type="entry name" value="Peripheral subunit-binding domain of 2-oxo acid dehydrogenase complex"/>
    <property type="match status" value="1"/>
</dbReference>
<dbReference type="InterPro" id="IPR015422">
    <property type="entry name" value="PyrdxlP-dep_Trfase_small"/>
</dbReference>
<evidence type="ECO:0000259" key="12">
    <source>
        <dbReference type="PROSITE" id="PS51826"/>
    </source>
</evidence>
<feature type="domain" description="Peripheral subunit-binding (PSBD)" evidence="12">
    <location>
        <begin position="554"/>
        <end position="591"/>
    </location>
</feature>
<dbReference type="SUPFAM" id="SSF53383">
    <property type="entry name" value="PLP-dependent transferases"/>
    <property type="match status" value="1"/>
</dbReference>
<dbReference type="InterPro" id="IPR015424">
    <property type="entry name" value="PyrdxlP-dep_Trfase"/>
</dbReference>
<keyword evidence="6" id="KW-0663">Pyridoxal phosphate</keyword>
<keyword evidence="4 9" id="KW-0808">Transferase</keyword>
<dbReference type="Gene3D" id="3.30.559.10">
    <property type="entry name" value="Chloramphenicol acetyltransferase-like domain"/>
    <property type="match status" value="1"/>
</dbReference>
<dbReference type="Gene3D" id="3.40.640.10">
    <property type="entry name" value="Type I PLP-dependent aspartate aminotransferase-like (Major domain)"/>
    <property type="match status" value="2"/>
</dbReference>
<dbReference type="EC" id="2.3.1.-" evidence="9"/>
<keyword evidence="7" id="KW-0809">Transit peptide</keyword>
<reference evidence="13 14" key="1">
    <citation type="journal article" date="2024" name="Nat. Commun.">
        <title>Phylogenomics reveals the evolutionary origins of lichenization in chlorophyte algae.</title>
        <authorList>
            <person name="Puginier C."/>
            <person name="Libourel C."/>
            <person name="Otte J."/>
            <person name="Skaloud P."/>
            <person name="Haon M."/>
            <person name="Grisel S."/>
            <person name="Petersen M."/>
            <person name="Berrin J.G."/>
            <person name="Delaux P.M."/>
            <person name="Dal Grande F."/>
            <person name="Keller J."/>
        </authorList>
    </citation>
    <scope>NUCLEOTIDE SEQUENCE [LARGE SCALE GENOMIC DNA]</scope>
    <source>
        <strain evidence="13 14">SAG 216-7</strain>
    </source>
</reference>
<dbReference type="PROSITE" id="PS00189">
    <property type="entry name" value="LIPOYL"/>
    <property type="match status" value="1"/>
</dbReference>
<sequence>MACRRPLKTHCLLGDAPIIVKTKQFIGSRTDVLSLAQGVVHWTPPDSALDLACDLVRDRSISAYGPCAGLPVLTDVLKEKLAIENGLPEHEVMVTAGANQAFTNVVLTLLDPGDRIVLFVPYYFNHLMAVQMTGGAADVVHGRCDPQTWHPDLDWLEQELSQPDAPKMVVLVNPCNPTGVLLSREEVERAAQLSPHIIHIFSFSKAFGMMGWRMGYIAYLDTHGLGDQLLKVQDTIPICPSQLSQHVALGAVKAGRSWVGTQIETIIANKDMLISALSPLGELGNGVAGGEGAIYLWARLPKGCEDDEAVVEWLVREHAVCIIPGSSCGAPGYVRIAFANLEQEVCREAAARLRRGLEQLRSVYPPVLAAARSVLVKGPRVDGPSHLSTFDEPFDTPIGALLRENNSFSSCRQHSHVALGPIQQRSIHSTAKLNGTVDVLLAQTGEGIKECELIQWFVKEGETVAEFDQICEVQSDKAAVEITSQYPGVISKLHHEPGSMVQVGEALLSIDLENDSGAANTIGSEFESSADQSPAPFVTPTSAAGTSTETQATLASPAVRRVAREHGIDLAAVPGSGLDGRITKGDVLQAVQGQPSRTSYDPQKRAQPQEPTVIPLRGYRRAMVHNMTAAGAVPHFHYCDEISVGPLLRLRATLLSDPALKGLKLTFLPFMLKAVSVALRQWPDVNSSLSADGASLLQHPSHNLGVAMATPSGLVVPNIKGVENRSIVSIAEELARLQGLAQAGRLGQEDLSGGTLTVSNIGAIGGTYATPLVNVPEVAIVALGKVREVAQVSEDGRLEMVPRLAASWGADHRVIDGAILARFSNSWKAFVEEPERLLLHLR</sequence>
<dbReference type="InterPro" id="IPR023213">
    <property type="entry name" value="CAT-like_dom_sf"/>
</dbReference>
<evidence type="ECO:0000256" key="8">
    <source>
        <dbReference type="ARBA" id="ARBA00023315"/>
    </source>
</evidence>
<keyword evidence="8 9" id="KW-0012">Acyltransferase</keyword>
<name>A0ABR2Z0I6_9CHLO</name>
<dbReference type="Pfam" id="PF02817">
    <property type="entry name" value="E3_binding"/>
    <property type="match status" value="1"/>
</dbReference>
<evidence type="ECO:0000256" key="10">
    <source>
        <dbReference type="SAM" id="MobiDB-lite"/>
    </source>
</evidence>
<dbReference type="InterPro" id="IPR004167">
    <property type="entry name" value="PSBD"/>
</dbReference>
<dbReference type="InterPro" id="IPR000089">
    <property type="entry name" value="Biotin_lipoyl"/>
</dbReference>
<evidence type="ECO:0000256" key="1">
    <source>
        <dbReference type="ARBA" id="ARBA00001938"/>
    </source>
</evidence>
<dbReference type="CDD" id="cd00609">
    <property type="entry name" value="AAT_like"/>
    <property type="match status" value="1"/>
</dbReference>
<dbReference type="Pfam" id="PF00155">
    <property type="entry name" value="Aminotran_1_2"/>
    <property type="match status" value="1"/>
</dbReference>
<evidence type="ECO:0000256" key="4">
    <source>
        <dbReference type="ARBA" id="ARBA00022679"/>
    </source>
</evidence>
<comment type="similarity">
    <text evidence="2 9">Belongs to the 2-oxoacid dehydrogenase family.</text>
</comment>
<feature type="domain" description="Lipoyl-binding" evidence="11">
    <location>
        <begin position="436"/>
        <end position="511"/>
    </location>
</feature>
<comment type="similarity">
    <text evidence="3">Belongs to the class-I pyridoxal-phosphate-dependent aminotransferase family.</text>
</comment>
<dbReference type="InterPro" id="IPR015421">
    <property type="entry name" value="PyrdxlP-dep_Trfase_major"/>
</dbReference>
<dbReference type="CDD" id="cd06849">
    <property type="entry name" value="lipoyl_domain"/>
    <property type="match status" value="1"/>
</dbReference>
<comment type="cofactor">
    <cofactor evidence="1 9">
        <name>(R)-lipoate</name>
        <dbReference type="ChEBI" id="CHEBI:83088"/>
    </cofactor>
</comment>